<dbReference type="RefSeq" id="YP_001426806.1">
    <property type="nucleotide sequence ID" value="NC_008724.1"/>
</dbReference>
<feature type="transmembrane region" description="Helical" evidence="1">
    <location>
        <begin position="138"/>
        <end position="160"/>
    </location>
</feature>
<evidence type="ECO:0000256" key="1">
    <source>
        <dbReference type="SAM" id="Phobius"/>
    </source>
</evidence>
<dbReference type="GeneID" id="5470842"/>
<accession>A7K8T5</accession>
<keyword evidence="1" id="KW-0812">Transmembrane</keyword>
<dbReference type="Proteomes" id="UP000202420">
    <property type="component" value="Segment"/>
</dbReference>
<sequence length="164" mass="18570">MFSATSTSRRPPHLHVYVSFTDSCSFAEMSAFIVVLFTTFSTSYRYFWKTVLLFFTDFTLNTWFASDVAGSALVSSFCSEYSLMKGIAFRRYSISSSRISWAFFGFFAILASNAFRFLEIASSRVVNPDTSSAFLSGFPLYSLTLYRSFANSLVSLEVYLGRSY</sequence>
<organism evidence="2 3">
    <name type="scientific">Chlorovirus heliozoae</name>
    <dbReference type="NCBI Taxonomy" id="322019"/>
    <lineage>
        <taxon>Viruses</taxon>
        <taxon>Varidnaviria</taxon>
        <taxon>Bamfordvirae</taxon>
        <taxon>Nucleocytoviricota</taxon>
        <taxon>Megaviricetes</taxon>
        <taxon>Algavirales</taxon>
        <taxon>Phycodnaviridae</taxon>
        <taxon>Chlorovirus</taxon>
    </lineage>
</organism>
<dbReference type="EMBL" id="EF101928">
    <property type="protein sequence ID" value="ABT16459.1"/>
    <property type="molecule type" value="Genomic_DNA"/>
</dbReference>
<proteinExistence type="predicted"/>
<gene>
    <name evidence="2" type="primary">z325L</name>
    <name evidence="2" type="ORF">ATCV1_z325L</name>
</gene>
<dbReference type="KEGG" id="vg:5470842"/>
<feature type="transmembrane region" description="Helical" evidence="1">
    <location>
        <begin position="99"/>
        <end position="118"/>
    </location>
</feature>
<evidence type="ECO:0000313" key="3">
    <source>
        <dbReference type="Proteomes" id="UP000202420"/>
    </source>
</evidence>
<feature type="transmembrane region" description="Helical" evidence="1">
    <location>
        <begin position="29"/>
        <end position="48"/>
    </location>
</feature>
<keyword evidence="3" id="KW-1185">Reference proteome</keyword>
<name>A7K8T5_9PHYC</name>
<keyword evidence="1" id="KW-1133">Transmembrane helix</keyword>
<keyword evidence="1" id="KW-0472">Membrane</keyword>
<evidence type="ECO:0000313" key="2">
    <source>
        <dbReference type="EMBL" id="ABT16459.1"/>
    </source>
</evidence>
<protein>
    <submittedName>
        <fullName evidence="2">Uncharacterized protein z325L</fullName>
    </submittedName>
</protein>
<reference evidence="2 3" key="1">
    <citation type="submission" date="2006-09" db="EMBL/GenBank/DDBJ databases">
        <title>Sequence and annotation of the 288-kb ATCV-1 virus that infects an endosymbiotic Chlorella strain of the heliozoon Acanthocystis turfacea.</title>
        <authorList>
            <person name="Fitzgerald L.A."/>
            <person name="Graves M.V."/>
            <person name="Li X."/>
            <person name="Pfitzner A.J.P."/>
            <person name="Hartigan J."/>
            <person name="Van Etten J.L."/>
        </authorList>
    </citation>
    <scope>NUCLEOTIDE SEQUENCE [LARGE SCALE GENOMIC DNA]</scope>
    <source>
        <strain evidence="2 3">ATCV-1</strain>
    </source>
</reference>